<keyword evidence="1" id="KW-1133">Transmembrane helix</keyword>
<dbReference type="AlphaFoldDB" id="E6X0S0"/>
<dbReference type="STRING" id="749222.Nitsa_0520"/>
<dbReference type="HOGENOM" id="CLU_071530_0_0_7"/>
<keyword evidence="3" id="KW-1185">Reference proteome</keyword>
<protein>
    <submittedName>
        <fullName evidence="2">Uncharacterized protein</fullName>
    </submittedName>
</protein>
<dbReference type="Proteomes" id="UP000008633">
    <property type="component" value="Chromosome"/>
</dbReference>
<dbReference type="OrthoDB" id="9788139at2"/>
<name>E6X0S0_NITSE</name>
<feature type="transmembrane region" description="Helical" evidence="1">
    <location>
        <begin position="194"/>
        <end position="211"/>
    </location>
</feature>
<dbReference type="KEGG" id="nsa:Nitsa_0520"/>
<feature type="transmembrane region" description="Helical" evidence="1">
    <location>
        <begin position="99"/>
        <end position="119"/>
    </location>
</feature>
<feature type="transmembrane region" description="Helical" evidence="1">
    <location>
        <begin position="12"/>
        <end position="36"/>
    </location>
</feature>
<evidence type="ECO:0000313" key="3">
    <source>
        <dbReference type="Proteomes" id="UP000008633"/>
    </source>
</evidence>
<feature type="transmembrane region" description="Helical" evidence="1">
    <location>
        <begin position="140"/>
        <end position="160"/>
    </location>
</feature>
<reference evidence="3" key="2">
    <citation type="submission" date="2011-01" db="EMBL/GenBank/DDBJ databases">
        <title>The complete genome of Nitratifractor salsuginis DSM 16511.</title>
        <authorList>
            <consortium name="US DOE Joint Genome Institute (JGI-PGF)"/>
            <person name="Lucas S."/>
            <person name="Copeland A."/>
            <person name="Lapidus A."/>
            <person name="Bruce D."/>
            <person name="Goodwin L."/>
            <person name="Pitluck S."/>
            <person name="Kyrpides N."/>
            <person name="Mavromatis K."/>
            <person name="Ivanova N."/>
            <person name="Mikhailova N."/>
            <person name="Zeytun A."/>
            <person name="Detter J.C."/>
            <person name="Tapia R."/>
            <person name="Han C."/>
            <person name="Land M."/>
            <person name="Hauser L."/>
            <person name="Markowitz V."/>
            <person name="Cheng J.-F."/>
            <person name="Hugenholtz P."/>
            <person name="Woyke T."/>
            <person name="Wu D."/>
            <person name="Tindall B."/>
            <person name="Schuetze A."/>
            <person name="Brambilla E."/>
            <person name="Klenk H.-P."/>
            <person name="Eisen J.A."/>
        </authorList>
    </citation>
    <scope>NUCLEOTIDE SEQUENCE [LARGE SCALE GENOMIC DNA]</scope>
    <source>
        <strain evidence="3">DSM 16511 / JCM 12458 / E9I37-1</strain>
    </source>
</reference>
<dbReference type="EMBL" id="CP002452">
    <property type="protein sequence ID" value="ADV45790.1"/>
    <property type="molecule type" value="Genomic_DNA"/>
</dbReference>
<proteinExistence type="predicted"/>
<keyword evidence="1" id="KW-0472">Membrane</keyword>
<dbReference type="RefSeq" id="WP_013553486.1">
    <property type="nucleotide sequence ID" value="NC_014935.1"/>
</dbReference>
<gene>
    <name evidence="2" type="ordered locus">Nitsa_0520</name>
</gene>
<feature type="transmembrane region" description="Helical" evidence="1">
    <location>
        <begin position="294"/>
        <end position="316"/>
    </location>
</feature>
<keyword evidence="1" id="KW-0812">Transmembrane</keyword>
<accession>E6X0S0</accession>
<feature type="transmembrane region" description="Helical" evidence="1">
    <location>
        <begin position="218"/>
        <end position="239"/>
    </location>
</feature>
<evidence type="ECO:0000313" key="2">
    <source>
        <dbReference type="EMBL" id="ADV45790.1"/>
    </source>
</evidence>
<reference evidence="2 3" key="1">
    <citation type="journal article" date="2011" name="Stand. Genomic Sci.">
        <title>Complete genome sequence of Nitratifractor salsuginis type strain (E9I37-1).</title>
        <authorList>
            <person name="Anderson I."/>
            <person name="Sikorski J."/>
            <person name="Zeytun A."/>
            <person name="Nolan M."/>
            <person name="Lapidus A."/>
            <person name="Lucas S."/>
            <person name="Hammon N."/>
            <person name="Deshpande S."/>
            <person name="Cheng J.F."/>
            <person name="Tapia R."/>
            <person name="Han C."/>
            <person name="Goodwin L."/>
            <person name="Pitluck S."/>
            <person name="Liolios K."/>
            <person name="Pagani I."/>
            <person name="Ivanova N."/>
            <person name="Huntemann M."/>
            <person name="Mavromatis K."/>
            <person name="Ovchinikova G."/>
            <person name="Pati A."/>
            <person name="Chen A."/>
            <person name="Palaniappan K."/>
            <person name="Land M."/>
            <person name="Hauser L."/>
            <person name="Brambilla E.M."/>
            <person name="Ngatchou-Djao O.D."/>
            <person name="Rohde M."/>
            <person name="Tindall B.J."/>
            <person name="Goker M."/>
            <person name="Detter J.C."/>
            <person name="Woyke T."/>
            <person name="Bristow J."/>
            <person name="Eisen J.A."/>
            <person name="Markowitz V."/>
            <person name="Hugenholtz P."/>
            <person name="Klenk H.P."/>
            <person name="Kyrpides N.C."/>
        </authorList>
    </citation>
    <scope>NUCLEOTIDE SEQUENCE [LARGE SCALE GENOMIC DNA]</scope>
    <source>
        <strain evidence="3">DSM 16511 / JCM 12458 / E9I37-1</strain>
    </source>
</reference>
<feature type="transmembrane region" description="Helical" evidence="1">
    <location>
        <begin position="56"/>
        <end position="79"/>
    </location>
</feature>
<evidence type="ECO:0000256" key="1">
    <source>
        <dbReference type="SAM" id="Phobius"/>
    </source>
</evidence>
<organism evidence="2 3">
    <name type="scientific">Nitratifractor salsuginis (strain DSM 16511 / JCM 12458 / E9I37-1)</name>
    <dbReference type="NCBI Taxonomy" id="749222"/>
    <lineage>
        <taxon>Bacteria</taxon>
        <taxon>Pseudomonadati</taxon>
        <taxon>Campylobacterota</taxon>
        <taxon>Epsilonproteobacteria</taxon>
        <taxon>Campylobacterales</taxon>
        <taxon>Sulfurovaceae</taxon>
        <taxon>Nitratifractor</taxon>
    </lineage>
</organism>
<feature type="transmembrane region" description="Helical" evidence="1">
    <location>
        <begin position="259"/>
        <end position="282"/>
    </location>
</feature>
<dbReference type="eggNOG" id="ENOG502Z9TM">
    <property type="taxonomic scope" value="Bacteria"/>
</dbReference>
<sequence length="322" mass="36739">MSPVLLNTNVLVYLLSETVLWGLLAIAFGVSVHILLRWDFGSSSEEQYALERRAYLVMTIILVAFILKFLLLPFFVFTIDKLSDLVPGAMCAAGVISANGYGLPLLFLKLLILFLLLLWMAINHYDLEAKTYPWFRLKGWLFVLIFALVSVELWMDWAYFTHIDIHLPVSCCSALFGQLEGANPLPFGLDIPKLLLLFYLLYALILLTTLSRQYWLEIAAYGLFVIVAYYAVVYFFGTYVYELPTHKCPFCMMQRPYHYVGYAIWGTLFGGVFLGLIAALLHLGLKVKTRRLEWWGLGLVSAFVLLSTLYVGVYYLRNGVLL</sequence>